<protein>
    <submittedName>
        <fullName evidence="1">Uncharacterized protein</fullName>
    </submittedName>
</protein>
<proteinExistence type="predicted"/>
<sequence>MVDPKTLPENDPKRHTMQVRSRLTELAEHLREDVEKVDEPGFKALFETTAEVLTGLEKAFAGYEEKTGSAWR</sequence>
<organism evidence="1 2">
    <name type="scientific">Arthrobacter terrae</name>
    <dbReference type="NCBI Taxonomy" id="2935737"/>
    <lineage>
        <taxon>Bacteria</taxon>
        <taxon>Bacillati</taxon>
        <taxon>Actinomycetota</taxon>
        <taxon>Actinomycetes</taxon>
        <taxon>Micrococcales</taxon>
        <taxon>Micrococcaceae</taxon>
        <taxon>Arthrobacter</taxon>
    </lineage>
</organism>
<evidence type="ECO:0000313" key="1">
    <source>
        <dbReference type="EMBL" id="MBG0741050.1"/>
    </source>
</evidence>
<keyword evidence="2" id="KW-1185">Reference proteome</keyword>
<dbReference type="EMBL" id="JADNYM010000024">
    <property type="protein sequence ID" value="MBG0741050.1"/>
    <property type="molecule type" value="Genomic_DNA"/>
</dbReference>
<reference evidence="1 2" key="1">
    <citation type="submission" date="2020-11" db="EMBL/GenBank/DDBJ databases">
        <title>Arthrobacter antarcticus sp. nov., isolated from Antarctic Soil.</title>
        <authorList>
            <person name="Li J."/>
        </authorList>
    </citation>
    <scope>NUCLEOTIDE SEQUENCE [LARGE SCALE GENOMIC DNA]</scope>
    <source>
        <strain evidence="1 2">Z1-20</strain>
    </source>
</reference>
<gene>
    <name evidence="1" type="ORF">IV500_16885</name>
</gene>
<evidence type="ECO:0000313" key="2">
    <source>
        <dbReference type="Proteomes" id="UP000655366"/>
    </source>
</evidence>
<dbReference type="AlphaFoldDB" id="A0A931CRF6"/>
<accession>A0A931CRF6</accession>
<dbReference type="Proteomes" id="UP000655366">
    <property type="component" value="Unassembled WGS sequence"/>
</dbReference>
<comment type="caution">
    <text evidence="1">The sequence shown here is derived from an EMBL/GenBank/DDBJ whole genome shotgun (WGS) entry which is preliminary data.</text>
</comment>
<dbReference type="RefSeq" id="WP_196397979.1">
    <property type="nucleotide sequence ID" value="NZ_JADNYM010000024.1"/>
</dbReference>
<name>A0A931CRF6_9MICC</name>